<dbReference type="AlphaFoldDB" id="A0AAV4FGV0"/>
<proteinExistence type="predicted"/>
<protein>
    <submittedName>
        <fullName evidence="1">Uncharacterized protein</fullName>
    </submittedName>
</protein>
<dbReference type="EMBL" id="BMAT01007800">
    <property type="protein sequence ID" value="GFR71616.1"/>
    <property type="molecule type" value="Genomic_DNA"/>
</dbReference>
<evidence type="ECO:0000313" key="2">
    <source>
        <dbReference type="Proteomes" id="UP000762676"/>
    </source>
</evidence>
<reference evidence="1 2" key="1">
    <citation type="journal article" date="2021" name="Elife">
        <title>Chloroplast acquisition without the gene transfer in kleptoplastic sea slugs, Plakobranchus ocellatus.</title>
        <authorList>
            <person name="Maeda T."/>
            <person name="Takahashi S."/>
            <person name="Yoshida T."/>
            <person name="Shimamura S."/>
            <person name="Takaki Y."/>
            <person name="Nagai Y."/>
            <person name="Toyoda A."/>
            <person name="Suzuki Y."/>
            <person name="Arimoto A."/>
            <person name="Ishii H."/>
            <person name="Satoh N."/>
            <person name="Nishiyama T."/>
            <person name="Hasebe M."/>
            <person name="Maruyama T."/>
            <person name="Minagawa J."/>
            <person name="Obokata J."/>
            <person name="Shigenobu S."/>
        </authorList>
    </citation>
    <scope>NUCLEOTIDE SEQUENCE [LARGE SCALE GENOMIC DNA]</scope>
</reference>
<gene>
    <name evidence="1" type="ORF">ElyMa_003818000</name>
</gene>
<sequence length="388" mass="40288">MPDNKNWVASVSTSDANNNFTAASSFNATTSTNSFNVNAVSQGHLNKIHTVDVLSRGGGPTIDMTCPGGSSTLSVASMKSPVSRRHSYSPGNGISVYGGCFTSSAMHVGSAGPMPSVTLVDAACDKTTPAITMTMAPGDECDTQDTSMGAMLLPNYSPGASFTSPLMMDWYLQQSVSQSSFNSSGYRGVAPGSARRYSHEIPRDFAIPSMLQSYALPGIDPNMVPGKSLTMSSSSAALQHNFSDMSGAASSMFRSFSMPRDMSSLAAATADGTTDNNLNMTSSCFSISDLHLEAGMQGYPTQDCSSTSGDVMPPGFPLSVGGGDLSGFPLTGIPGSSGNFMPQLAMAGGQEWLLPLESFFFSGFQCLESLAGGSTVAIDNKIEQAMVS</sequence>
<dbReference type="Proteomes" id="UP000762676">
    <property type="component" value="Unassembled WGS sequence"/>
</dbReference>
<evidence type="ECO:0000313" key="1">
    <source>
        <dbReference type="EMBL" id="GFR71616.1"/>
    </source>
</evidence>
<accession>A0AAV4FGV0</accession>
<keyword evidence="2" id="KW-1185">Reference proteome</keyword>
<name>A0AAV4FGV0_9GAST</name>
<organism evidence="1 2">
    <name type="scientific">Elysia marginata</name>
    <dbReference type="NCBI Taxonomy" id="1093978"/>
    <lineage>
        <taxon>Eukaryota</taxon>
        <taxon>Metazoa</taxon>
        <taxon>Spiralia</taxon>
        <taxon>Lophotrochozoa</taxon>
        <taxon>Mollusca</taxon>
        <taxon>Gastropoda</taxon>
        <taxon>Heterobranchia</taxon>
        <taxon>Euthyneura</taxon>
        <taxon>Panpulmonata</taxon>
        <taxon>Sacoglossa</taxon>
        <taxon>Placobranchoidea</taxon>
        <taxon>Plakobranchidae</taxon>
        <taxon>Elysia</taxon>
    </lineage>
</organism>
<comment type="caution">
    <text evidence="1">The sequence shown here is derived from an EMBL/GenBank/DDBJ whole genome shotgun (WGS) entry which is preliminary data.</text>
</comment>